<dbReference type="GO" id="GO:0003723">
    <property type="term" value="F:RNA binding"/>
    <property type="evidence" value="ECO:0007669"/>
    <property type="project" value="UniProtKB-UniRule"/>
</dbReference>
<gene>
    <name evidence="3 4" type="primary">smpB</name>
    <name evidence="4" type="ORF">MOVI_0950</name>
</gene>
<comment type="caution">
    <text evidence="4">The sequence shown here is derived from an EMBL/GenBank/DDBJ whole genome shotgun (WGS) entry which is preliminary data.</text>
</comment>
<dbReference type="PROSITE" id="PS01317">
    <property type="entry name" value="SSRP"/>
    <property type="match status" value="1"/>
</dbReference>
<dbReference type="InterPro" id="IPR000037">
    <property type="entry name" value="SsrA-bd_prot"/>
</dbReference>
<dbReference type="Proteomes" id="UP000020977">
    <property type="component" value="Unassembled WGS sequence"/>
</dbReference>
<protein>
    <recommendedName>
        <fullName evidence="3">SsrA-binding protein</fullName>
    </recommendedName>
    <alternativeName>
        <fullName evidence="3">Small protein B</fullName>
    </alternativeName>
</protein>
<comment type="function">
    <text evidence="3">Required for rescue of stalled ribosomes mediated by trans-translation. Binds to transfer-messenger RNA (tmRNA), required for stable association of tmRNA with ribosomes. tmRNA and SmpB together mimic tRNA shape, replacing the anticodon stem-loop with SmpB. tmRNA is encoded by the ssrA gene; the 2 termini fold to resemble tRNA(Ala) and it encodes a 'tag peptide', a short internal open reading frame. During trans-translation Ala-aminoacylated tmRNA acts like a tRNA, entering the A-site of stalled ribosomes, displacing the stalled mRNA. The ribosome then switches to translate the ORF on the tmRNA; the nascent peptide is terminated with the 'tag peptide' encoded by the tmRNA and targeted for degradation. The ribosome is freed to recommence translation, which seems to be the essential function of trans-translation.</text>
</comment>
<dbReference type="HAMAP" id="MF_00023">
    <property type="entry name" value="SmpB"/>
    <property type="match status" value="1"/>
</dbReference>
<evidence type="ECO:0000313" key="5">
    <source>
        <dbReference type="Proteomes" id="UP000020977"/>
    </source>
</evidence>
<dbReference type="NCBIfam" id="TIGR00086">
    <property type="entry name" value="smpB"/>
    <property type="match status" value="1"/>
</dbReference>
<proteinExistence type="inferred from homology"/>
<dbReference type="RefSeq" id="WP_044283960.1">
    <property type="nucleotide sequence ID" value="NZ_JFAD01000009.1"/>
</dbReference>
<organism evidence="4 5">
    <name type="scientific">Mesomycoplasma ovipneumoniae 14811</name>
    <dbReference type="NCBI Taxonomy" id="1188239"/>
    <lineage>
        <taxon>Bacteria</taxon>
        <taxon>Bacillati</taxon>
        <taxon>Mycoplasmatota</taxon>
        <taxon>Mycoplasmoidales</taxon>
        <taxon>Metamycoplasmataceae</taxon>
        <taxon>Mesomycoplasma</taxon>
    </lineage>
</organism>
<dbReference type="InterPro" id="IPR020081">
    <property type="entry name" value="SsrA-bd_prot_CS"/>
</dbReference>
<evidence type="ECO:0000256" key="1">
    <source>
        <dbReference type="ARBA" id="ARBA00022490"/>
    </source>
</evidence>
<reference evidence="4 5" key="1">
    <citation type="submission" date="2014-03" db="EMBL/GenBank/DDBJ databases">
        <title>Genome sequence of Mycoplasma ovipneumoniae strain 14811.</title>
        <authorList>
            <person name="Sirand-Pugnet P."/>
            <person name="Breton M."/>
            <person name="Dordet-Frisoni E."/>
            <person name="Baranowski E."/>
            <person name="Barre A."/>
            <person name="Couture C."/>
            <person name="Dupuy V."/>
            <person name="Gaurivaud P."/>
            <person name="Jacob D."/>
            <person name="Lemaitre C."/>
            <person name="Manso-Silvan L."/>
            <person name="Nikolski M."/>
            <person name="Nouvel L.-X."/>
            <person name="Poumarat F."/>
            <person name="Tardy F."/>
            <person name="Thebault P."/>
            <person name="Theil S."/>
            <person name="Citti C."/>
            <person name="Thiaucourt F."/>
            <person name="Blanchard A."/>
        </authorList>
    </citation>
    <scope>NUCLEOTIDE SEQUENCE [LARGE SCALE GENOMIC DNA]</scope>
    <source>
        <strain evidence="4 5">14811</strain>
    </source>
</reference>
<dbReference type="Pfam" id="PF01668">
    <property type="entry name" value="SmpB"/>
    <property type="match status" value="1"/>
</dbReference>
<dbReference type="InterPro" id="IPR023620">
    <property type="entry name" value="SmpB"/>
</dbReference>
<dbReference type="SUPFAM" id="SSF74982">
    <property type="entry name" value="Small protein B (SmpB)"/>
    <property type="match status" value="1"/>
</dbReference>
<dbReference type="PANTHER" id="PTHR30308">
    <property type="entry name" value="TMRNA-BINDING COMPONENT OF TRANS-TRANSLATION TAGGING COMPLEX"/>
    <property type="match status" value="1"/>
</dbReference>
<dbReference type="GO" id="GO:0070930">
    <property type="term" value="P:trans-translation-dependent protein tagging"/>
    <property type="evidence" value="ECO:0007669"/>
    <property type="project" value="TreeGrafter"/>
</dbReference>
<dbReference type="PATRIC" id="fig|1188239.3.peg.288"/>
<dbReference type="Gene3D" id="2.40.280.10">
    <property type="match status" value="1"/>
</dbReference>
<accession>A0A014M353</accession>
<dbReference type="AlphaFoldDB" id="A0A014M353"/>
<dbReference type="eggNOG" id="COG0691">
    <property type="taxonomic scope" value="Bacteria"/>
</dbReference>
<dbReference type="NCBIfam" id="NF003843">
    <property type="entry name" value="PRK05422.1"/>
    <property type="match status" value="1"/>
</dbReference>
<dbReference type="PANTHER" id="PTHR30308:SF2">
    <property type="entry name" value="SSRA-BINDING PROTEIN"/>
    <property type="match status" value="1"/>
</dbReference>
<dbReference type="GO" id="GO:0070929">
    <property type="term" value="P:trans-translation"/>
    <property type="evidence" value="ECO:0007669"/>
    <property type="project" value="UniProtKB-UniRule"/>
</dbReference>
<dbReference type="EMBL" id="JFAD01000009">
    <property type="protein sequence ID" value="EXU61388.1"/>
    <property type="molecule type" value="Genomic_DNA"/>
</dbReference>
<keyword evidence="2 3" id="KW-0694">RNA-binding</keyword>
<evidence type="ECO:0000256" key="3">
    <source>
        <dbReference type="HAMAP-Rule" id="MF_00023"/>
    </source>
</evidence>
<comment type="subcellular location">
    <subcellularLocation>
        <location evidence="3">Cytoplasm</location>
    </subcellularLocation>
    <text evidence="3">The tmRNA-SmpB complex associates with stalled 70S ribosomes.</text>
</comment>
<dbReference type="STRING" id="1188239.MOVI_0950"/>
<evidence type="ECO:0000313" key="4">
    <source>
        <dbReference type="EMBL" id="EXU61388.1"/>
    </source>
</evidence>
<keyword evidence="1 3" id="KW-0963">Cytoplasm</keyword>
<comment type="similarity">
    <text evidence="3">Belongs to the SmpB family.</text>
</comment>
<dbReference type="GO" id="GO:0005829">
    <property type="term" value="C:cytosol"/>
    <property type="evidence" value="ECO:0007669"/>
    <property type="project" value="TreeGrafter"/>
</dbReference>
<sequence>MKILIENKRAYFDYEIISKFTAGIVLEGWEVKSVQAKNISLVGSFCYFKGLELYLSNATISTYKGSRGQIDRSRKLLLHKHELKKIFKEKVTQKLTIIPLFVGLKNRRIKIEIALAKGKTKVDKRNAIKERDQKREAQKFLKNYY</sequence>
<dbReference type="CDD" id="cd09294">
    <property type="entry name" value="SmpB"/>
    <property type="match status" value="1"/>
</dbReference>
<evidence type="ECO:0000256" key="2">
    <source>
        <dbReference type="ARBA" id="ARBA00022884"/>
    </source>
</evidence>
<name>A0A014M353_9BACT</name>